<feature type="transmembrane region" description="Helical" evidence="1">
    <location>
        <begin position="9"/>
        <end position="30"/>
    </location>
</feature>
<gene>
    <name evidence="2" type="ORF">H9872_04770</name>
</gene>
<dbReference type="PIRSF" id="PIRSF003203">
    <property type="entry name" value="AzlD"/>
    <property type="match status" value="1"/>
</dbReference>
<reference evidence="2" key="2">
    <citation type="submission" date="2021-04" db="EMBL/GenBank/DDBJ databases">
        <authorList>
            <person name="Gilroy R."/>
        </authorList>
    </citation>
    <scope>NUCLEOTIDE SEQUENCE</scope>
    <source>
        <strain evidence="2">B5-657</strain>
    </source>
</reference>
<protein>
    <submittedName>
        <fullName evidence="2">AzlD domain-containing protein</fullName>
    </submittedName>
</protein>
<evidence type="ECO:0000313" key="3">
    <source>
        <dbReference type="Proteomes" id="UP000824229"/>
    </source>
</evidence>
<feature type="transmembrane region" description="Helical" evidence="1">
    <location>
        <begin position="42"/>
        <end position="60"/>
    </location>
</feature>
<reference evidence="2" key="1">
    <citation type="journal article" date="2021" name="PeerJ">
        <title>Extensive microbial diversity within the chicken gut microbiome revealed by metagenomics and culture.</title>
        <authorList>
            <person name="Gilroy R."/>
            <person name="Ravi A."/>
            <person name="Getino M."/>
            <person name="Pursley I."/>
            <person name="Horton D.L."/>
            <person name="Alikhan N.F."/>
            <person name="Baker D."/>
            <person name="Gharbi K."/>
            <person name="Hall N."/>
            <person name="Watson M."/>
            <person name="Adriaenssens E.M."/>
            <person name="Foster-Nyarko E."/>
            <person name="Jarju S."/>
            <person name="Secka A."/>
            <person name="Antonio M."/>
            <person name="Oren A."/>
            <person name="Chaudhuri R.R."/>
            <person name="La Ragione R."/>
            <person name="Hildebrand F."/>
            <person name="Pallen M.J."/>
        </authorList>
    </citation>
    <scope>NUCLEOTIDE SEQUENCE</scope>
    <source>
        <strain evidence="2">B5-657</strain>
    </source>
</reference>
<organism evidence="2 3">
    <name type="scientific">Candidatus Cellulosilyticum pullistercoris</name>
    <dbReference type="NCBI Taxonomy" id="2838521"/>
    <lineage>
        <taxon>Bacteria</taxon>
        <taxon>Bacillati</taxon>
        <taxon>Bacillota</taxon>
        <taxon>Clostridia</taxon>
        <taxon>Lachnospirales</taxon>
        <taxon>Cellulosilyticaceae</taxon>
        <taxon>Cellulosilyticum</taxon>
    </lineage>
</organism>
<feature type="transmembrane region" description="Helical" evidence="1">
    <location>
        <begin position="67"/>
        <end position="85"/>
    </location>
</feature>
<dbReference type="InterPro" id="IPR008407">
    <property type="entry name" value="Brnchd-chn_aa_trnsp_AzlD"/>
</dbReference>
<dbReference type="Pfam" id="PF05437">
    <property type="entry name" value="AzlD"/>
    <property type="match status" value="1"/>
</dbReference>
<accession>A0A9E2KBP5</accession>
<keyword evidence="1" id="KW-0472">Membrane</keyword>
<dbReference type="AlphaFoldDB" id="A0A9E2KBP5"/>
<comment type="caution">
    <text evidence="2">The sequence shown here is derived from an EMBL/GenBank/DDBJ whole genome shotgun (WGS) entry which is preliminary data.</text>
</comment>
<dbReference type="EMBL" id="JAHLFQ010000102">
    <property type="protein sequence ID" value="MBU3804053.1"/>
    <property type="molecule type" value="Genomic_DNA"/>
</dbReference>
<proteinExistence type="predicted"/>
<sequence>MYLSPIQTLIMIIAIALGTFLTRSLPFILFPEGKEVPAYINYLGTVLPYAMIGLLVVYCLKEVKFTVMPFGLPEAVAILCIIGLHHWKNNTLLSIAGGTIVYMILVQTIFA</sequence>
<keyword evidence="1" id="KW-1133">Transmembrane helix</keyword>
<feature type="transmembrane region" description="Helical" evidence="1">
    <location>
        <begin position="91"/>
        <end position="110"/>
    </location>
</feature>
<keyword evidence="1" id="KW-0812">Transmembrane</keyword>
<dbReference type="Proteomes" id="UP000824229">
    <property type="component" value="Unassembled WGS sequence"/>
</dbReference>
<evidence type="ECO:0000313" key="2">
    <source>
        <dbReference type="EMBL" id="MBU3804053.1"/>
    </source>
</evidence>
<name>A0A9E2KBP5_9FIRM</name>
<evidence type="ECO:0000256" key="1">
    <source>
        <dbReference type="SAM" id="Phobius"/>
    </source>
</evidence>